<keyword evidence="2" id="KW-1133">Transmembrane helix</keyword>
<feature type="region of interest" description="Disordered" evidence="1">
    <location>
        <begin position="1"/>
        <end position="48"/>
    </location>
</feature>
<proteinExistence type="predicted"/>
<evidence type="ECO:0000256" key="1">
    <source>
        <dbReference type="SAM" id="MobiDB-lite"/>
    </source>
</evidence>
<gene>
    <name evidence="4" type="ORF">MNBD_CHLOROFLEXI01-5217</name>
</gene>
<dbReference type="Gene3D" id="2.30.30.40">
    <property type="entry name" value="SH3 Domains"/>
    <property type="match status" value="1"/>
</dbReference>
<protein>
    <recommendedName>
        <fullName evidence="3">SH3b domain-containing protein</fullName>
    </recommendedName>
</protein>
<dbReference type="InterPro" id="IPR003646">
    <property type="entry name" value="SH3-like_bac-type"/>
</dbReference>
<dbReference type="EMBL" id="UOEU01001017">
    <property type="protein sequence ID" value="VAW43082.1"/>
    <property type="molecule type" value="Genomic_DNA"/>
</dbReference>
<evidence type="ECO:0000259" key="3">
    <source>
        <dbReference type="PROSITE" id="PS51781"/>
    </source>
</evidence>
<organism evidence="4">
    <name type="scientific">hydrothermal vent metagenome</name>
    <dbReference type="NCBI Taxonomy" id="652676"/>
    <lineage>
        <taxon>unclassified sequences</taxon>
        <taxon>metagenomes</taxon>
        <taxon>ecological metagenomes</taxon>
    </lineage>
</organism>
<feature type="compositionally biased region" description="Low complexity" evidence="1">
    <location>
        <begin position="20"/>
        <end position="48"/>
    </location>
</feature>
<dbReference type="PROSITE" id="PS51781">
    <property type="entry name" value="SH3B"/>
    <property type="match status" value="1"/>
</dbReference>
<evidence type="ECO:0000313" key="4">
    <source>
        <dbReference type="EMBL" id="VAW43082.1"/>
    </source>
</evidence>
<reference evidence="4" key="1">
    <citation type="submission" date="2018-06" db="EMBL/GenBank/DDBJ databases">
        <authorList>
            <person name="Zhirakovskaya E."/>
        </authorList>
    </citation>
    <scope>NUCLEOTIDE SEQUENCE</scope>
</reference>
<sequence>MEQNKVQTVPSRTPTPPPATATQASGGGNNPTATNTPQPQATPTSTLLPVTFAPTPVGGFIATAVPCSSNPTIQTLGATNVRSGPGVGYDVVGELVYFEVRFIVGRAESAEWWLIQYNNGQFGWVADEIVLVQGYTPIIPIVEAPPLAGSTPTPGAAWNPTPIPFCTVTPIPTTVPSPSLAPNVQPAQTLATETPAPAELPPTEVRPTDTPIVQPTAVPINPTAPSATAVPGPPEESGGSAGLILLGIGLLGAVALVVFFLRRR</sequence>
<keyword evidence="2" id="KW-0812">Transmembrane</keyword>
<dbReference type="AlphaFoldDB" id="A0A3B0VVF4"/>
<feature type="domain" description="SH3b" evidence="3">
    <location>
        <begin position="68"/>
        <end position="134"/>
    </location>
</feature>
<feature type="transmembrane region" description="Helical" evidence="2">
    <location>
        <begin position="241"/>
        <end position="261"/>
    </location>
</feature>
<dbReference type="Pfam" id="PF08239">
    <property type="entry name" value="SH3_3"/>
    <property type="match status" value="1"/>
</dbReference>
<keyword evidence="2" id="KW-0472">Membrane</keyword>
<evidence type="ECO:0000256" key="2">
    <source>
        <dbReference type="SAM" id="Phobius"/>
    </source>
</evidence>
<feature type="compositionally biased region" description="Polar residues" evidence="1">
    <location>
        <begin position="1"/>
        <end position="12"/>
    </location>
</feature>
<name>A0A3B0VVF4_9ZZZZ</name>
<accession>A0A3B0VVF4</accession>